<gene>
    <name evidence="2" type="ORF">ILUMI_00143</name>
</gene>
<protein>
    <submittedName>
        <fullName evidence="2">Uncharacterized protein</fullName>
    </submittedName>
</protein>
<evidence type="ECO:0000256" key="1">
    <source>
        <dbReference type="SAM" id="MobiDB-lite"/>
    </source>
</evidence>
<organism evidence="2 3">
    <name type="scientific">Ignelater luminosus</name>
    <name type="common">Cucubano</name>
    <name type="synonym">Pyrophorus luminosus</name>
    <dbReference type="NCBI Taxonomy" id="2038154"/>
    <lineage>
        <taxon>Eukaryota</taxon>
        <taxon>Metazoa</taxon>
        <taxon>Ecdysozoa</taxon>
        <taxon>Arthropoda</taxon>
        <taxon>Hexapoda</taxon>
        <taxon>Insecta</taxon>
        <taxon>Pterygota</taxon>
        <taxon>Neoptera</taxon>
        <taxon>Endopterygota</taxon>
        <taxon>Coleoptera</taxon>
        <taxon>Polyphaga</taxon>
        <taxon>Elateriformia</taxon>
        <taxon>Elateroidea</taxon>
        <taxon>Elateridae</taxon>
        <taxon>Agrypninae</taxon>
        <taxon>Pyrophorini</taxon>
        <taxon>Ignelater</taxon>
    </lineage>
</organism>
<feature type="compositionally biased region" description="Basic residues" evidence="1">
    <location>
        <begin position="69"/>
        <end position="83"/>
    </location>
</feature>
<sequence>MYMNILVRFNMGKRLNLVRRDSFQTRCFLSGLKYHEGDLWHYKPWKTFFDKSPGKNLKQYIKRQDEKLRKRKSYHKPKAAKKLKFNDSENRKESKKDLDYGVDIVQAAVNEGNMEQEVDKLIERLKVSISWLVC</sequence>
<reference evidence="2" key="1">
    <citation type="submission" date="2019-08" db="EMBL/GenBank/DDBJ databases">
        <title>The genome of the North American firefly Photinus pyralis.</title>
        <authorList>
            <consortium name="Photinus pyralis genome working group"/>
            <person name="Fallon T.R."/>
            <person name="Sander Lower S.E."/>
            <person name="Weng J.-K."/>
        </authorList>
    </citation>
    <scope>NUCLEOTIDE SEQUENCE</scope>
    <source>
        <strain evidence="2">TRF0915ILg1</strain>
        <tissue evidence="2">Whole body</tissue>
    </source>
</reference>
<comment type="caution">
    <text evidence="2">The sequence shown here is derived from an EMBL/GenBank/DDBJ whole genome shotgun (WGS) entry which is preliminary data.</text>
</comment>
<feature type="compositionally biased region" description="Basic and acidic residues" evidence="1">
    <location>
        <begin position="84"/>
        <end position="95"/>
    </location>
</feature>
<dbReference type="AlphaFoldDB" id="A0A8K0DMW0"/>
<dbReference type="OrthoDB" id="6782484at2759"/>
<feature type="region of interest" description="Disordered" evidence="1">
    <location>
        <begin position="66"/>
        <end position="95"/>
    </location>
</feature>
<accession>A0A8K0DMW0</accession>
<evidence type="ECO:0000313" key="2">
    <source>
        <dbReference type="EMBL" id="KAF2906033.1"/>
    </source>
</evidence>
<proteinExistence type="predicted"/>
<name>A0A8K0DMW0_IGNLU</name>
<dbReference type="Proteomes" id="UP000801492">
    <property type="component" value="Unassembled WGS sequence"/>
</dbReference>
<dbReference type="EMBL" id="VTPC01000049">
    <property type="protein sequence ID" value="KAF2906033.1"/>
    <property type="molecule type" value="Genomic_DNA"/>
</dbReference>
<keyword evidence="3" id="KW-1185">Reference proteome</keyword>
<evidence type="ECO:0000313" key="3">
    <source>
        <dbReference type="Proteomes" id="UP000801492"/>
    </source>
</evidence>